<keyword evidence="1 4" id="KW-0489">Methyltransferase</keyword>
<sequence>MTARSLQPGYFDQLYAADPDPWRMESSAYEDAKYSATLAALPRAHYPRAIEIGCSVGVLTARLAARCDDLLALDVARAALDRAAQRCHGLPVRFALSTLPETPPPGRFDLIVLSEVLYYFDSAGVARLAAAVSAMAAPDADIVLVHWLGETPDYPLTGEEAVAAFKSAGAWQVRQRARTPDYRLDLLSIARSG</sequence>
<dbReference type="PANTHER" id="PTHR43464">
    <property type="entry name" value="METHYLTRANSFERASE"/>
    <property type="match status" value="1"/>
</dbReference>
<dbReference type="PANTHER" id="PTHR43464:SF19">
    <property type="entry name" value="UBIQUINONE BIOSYNTHESIS O-METHYLTRANSFERASE, MITOCHONDRIAL"/>
    <property type="match status" value="1"/>
</dbReference>
<dbReference type="Pfam" id="PF05401">
    <property type="entry name" value="NodS"/>
    <property type="match status" value="1"/>
</dbReference>
<evidence type="ECO:0000256" key="1">
    <source>
        <dbReference type="ARBA" id="ARBA00022603"/>
    </source>
</evidence>
<reference evidence="4 5" key="1">
    <citation type="submission" date="2024-05" db="EMBL/GenBank/DDBJ databases">
        <authorList>
            <person name="Liu Q."/>
            <person name="Xin Y.-H."/>
        </authorList>
    </citation>
    <scope>NUCLEOTIDE SEQUENCE [LARGE SCALE GENOMIC DNA]</scope>
    <source>
        <strain evidence="4 5">CGMCC 1.15349</strain>
    </source>
</reference>
<accession>A0ABU9XUS3</accession>
<dbReference type="SUPFAM" id="SSF53335">
    <property type="entry name" value="S-adenosyl-L-methionine-dependent methyltransferases"/>
    <property type="match status" value="1"/>
</dbReference>
<comment type="caution">
    <text evidence="4">The sequence shown here is derived from an EMBL/GenBank/DDBJ whole genome shotgun (WGS) entry which is preliminary data.</text>
</comment>
<dbReference type="CDD" id="cd02440">
    <property type="entry name" value="AdoMet_MTases"/>
    <property type="match status" value="1"/>
</dbReference>
<dbReference type="GO" id="GO:0008168">
    <property type="term" value="F:methyltransferase activity"/>
    <property type="evidence" value="ECO:0007669"/>
    <property type="project" value="UniProtKB-KW"/>
</dbReference>
<evidence type="ECO:0000256" key="3">
    <source>
        <dbReference type="ARBA" id="ARBA00022691"/>
    </source>
</evidence>
<dbReference type="Gene3D" id="3.40.50.150">
    <property type="entry name" value="Vaccinia Virus protein VP39"/>
    <property type="match status" value="1"/>
</dbReference>
<dbReference type="RefSeq" id="WP_345865386.1">
    <property type="nucleotide sequence ID" value="NZ_JBDIMF010000005.1"/>
</dbReference>
<name>A0ABU9XUS3_9SPHN</name>
<dbReference type="InterPro" id="IPR008715">
    <property type="entry name" value="SAM-MeTfrase_NodS-like"/>
</dbReference>
<dbReference type="GO" id="GO:0032259">
    <property type="term" value="P:methylation"/>
    <property type="evidence" value="ECO:0007669"/>
    <property type="project" value="UniProtKB-KW"/>
</dbReference>
<proteinExistence type="predicted"/>
<evidence type="ECO:0000313" key="5">
    <source>
        <dbReference type="Proteomes" id="UP001404104"/>
    </source>
</evidence>
<keyword evidence="2" id="KW-0808">Transferase</keyword>
<dbReference type="InterPro" id="IPR029063">
    <property type="entry name" value="SAM-dependent_MTases_sf"/>
</dbReference>
<gene>
    <name evidence="4" type="ORF">ABC969_12690</name>
</gene>
<organism evidence="4 5">
    <name type="scientific">Sphingomonas qilianensis</name>
    <dbReference type="NCBI Taxonomy" id="1736690"/>
    <lineage>
        <taxon>Bacteria</taxon>
        <taxon>Pseudomonadati</taxon>
        <taxon>Pseudomonadota</taxon>
        <taxon>Alphaproteobacteria</taxon>
        <taxon>Sphingomonadales</taxon>
        <taxon>Sphingomonadaceae</taxon>
        <taxon>Sphingomonas</taxon>
    </lineage>
</organism>
<protein>
    <submittedName>
        <fullName evidence="4">SAM-dependent methyltransferase</fullName>
    </submittedName>
</protein>
<evidence type="ECO:0000313" key="4">
    <source>
        <dbReference type="EMBL" id="MEN2787274.1"/>
    </source>
</evidence>
<dbReference type="Proteomes" id="UP001404104">
    <property type="component" value="Unassembled WGS sequence"/>
</dbReference>
<keyword evidence="5" id="KW-1185">Reference proteome</keyword>
<evidence type="ECO:0000256" key="2">
    <source>
        <dbReference type="ARBA" id="ARBA00022679"/>
    </source>
</evidence>
<keyword evidence="3" id="KW-0949">S-adenosyl-L-methionine</keyword>
<dbReference type="EMBL" id="JBDIMF010000005">
    <property type="protein sequence ID" value="MEN2787274.1"/>
    <property type="molecule type" value="Genomic_DNA"/>
</dbReference>